<dbReference type="RefSeq" id="WP_117172853.1">
    <property type="nucleotide sequence ID" value="NZ_QFZK01000001.1"/>
</dbReference>
<dbReference type="Gene3D" id="3.90.79.20">
    <property type="match status" value="1"/>
</dbReference>
<evidence type="ECO:0000256" key="2">
    <source>
        <dbReference type="ARBA" id="ARBA00001947"/>
    </source>
</evidence>
<dbReference type="PRINTS" id="PR00502">
    <property type="entry name" value="NUDIXFAMILY"/>
</dbReference>
<dbReference type="EC" id="3.6.1.22" evidence="4"/>
<dbReference type="InterPro" id="IPR000086">
    <property type="entry name" value="NUDIX_hydrolase_dom"/>
</dbReference>
<dbReference type="Proteomes" id="UP000260665">
    <property type="component" value="Unassembled WGS sequence"/>
</dbReference>
<dbReference type="GO" id="GO:0005829">
    <property type="term" value="C:cytosol"/>
    <property type="evidence" value="ECO:0007669"/>
    <property type="project" value="TreeGrafter"/>
</dbReference>
<keyword evidence="7" id="KW-0460">Magnesium</keyword>
<evidence type="ECO:0000313" key="13">
    <source>
        <dbReference type="Proteomes" id="UP000260665"/>
    </source>
</evidence>
<dbReference type="AlphaFoldDB" id="A0A3E1RHT5"/>
<gene>
    <name evidence="12" type="ORF">DIC66_00080</name>
</gene>
<keyword evidence="13" id="KW-1185">Reference proteome</keyword>
<evidence type="ECO:0000256" key="1">
    <source>
        <dbReference type="ARBA" id="ARBA00001946"/>
    </source>
</evidence>
<name>A0A3E1RHT5_9BURK</name>
<evidence type="ECO:0000256" key="7">
    <source>
        <dbReference type="ARBA" id="ARBA00022842"/>
    </source>
</evidence>
<feature type="domain" description="Nudix hydrolase" evidence="11">
    <location>
        <begin position="155"/>
        <end position="279"/>
    </location>
</feature>
<evidence type="ECO:0000256" key="6">
    <source>
        <dbReference type="ARBA" id="ARBA00022801"/>
    </source>
</evidence>
<dbReference type="InterPro" id="IPR020476">
    <property type="entry name" value="Nudix_hydrolase"/>
</dbReference>
<evidence type="ECO:0000256" key="9">
    <source>
        <dbReference type="ARBA" id="ARBA00023679"/>
    </source>
</evidence>
<dbReference type="EMBL" id="QFZK01000001">
    <property type="protein sequence ID" value="RFO98966.1"/>
    <property type="molecule type" value="Genomic_DNA"/>
</dbReference>
<reference evidence="12 13" key="1">
    <citation type="submission" date="2018-05" db="EMBL/GenBank/DDBJ databases">
        <title>Rhodoferax soyangensis sp.nov., isolated from an oligotrophic freshwater lake.</title>
        <authorList>
            <person name="Park M."/>
        </authorList>
    </citation>
    <scope>NUCLEOTIDE SEQUENCE [LARGE SCALE GENOMIC DNA]</scope>
    <source>
        <strain evidence="12 13">IMCC26218</strain>
    </source>
</reference>
<comment type="similarity">
    <text evidence="3">Belongs to the Nudix hydrolase family. NudC subfamily.</text>
</comment>
<evidence type="ECO:0000256" key="8">
    <source>
        <dbReference type="ARBA" id="ARBA00023027"/>
    </source>
</evidence>
<evidence type="ECO:0000256" key="4">
    <source>
        <dbReference type="ARBA" id="ARBA00012381"/>
    </source>
</evidence>
<dbReference type="NCBIfam" id="NF001299">
    <property type="entry name" value="PRK00241.1"/>
    <property type="match status" value="1"/>
</dbReference>
<sequence length="292" mass="31471">MTPETPGFSGNTLDRADHLRADPQALADLLCHNGARWLHMQGFDPVLTEDGALDWSTAPATDARADAILLGLVDGAPCFVVLENQTIEAPLFRSPRVMQVLATLGPAEMAIYGTARSLIDWHGKHRFCGKCGAPTSVQRAGWGRRCGGCAAEHFPRVDPVVIMVAEHAGRALVGRQASWPEGRYSALAGFLEPGETMEEAVARELFEEAGVRATQVRYVTSQPWPFPAQLMLACIAQVDSDALTIATDELEGAIWVTRDEVLAALAGAPDAKFLAPPAYAVAHSLLKHWALR</sequence>
<dbReference type="SUPFAM" id="SSF55811">
    <property type="entry name" value="Nudix"/>
    <property type="match status" value="1"/>
</dbReference>
<protein>
    <recommendedName>
        <fullName evidence="4">NAD(+) diphosphatase</fullName>
        <ecNumber evidence="4">3.6.1.22</ecNumber>
    </recommendedName>
</protein>
<dbReference type="OrthoDB" id="9791656at2"/>
<dbReference type="CDD" id="cd03429">
    <property type="entry name" value="NUDIX_NADH_pyrophosphatase_Nudt13"/>
    <property type="match status" value="1"/>
</dbReference>
<keyword evidence="5" id="KW-0479">Metal-binding</keyword>
<dbReference type="GO" id="GO:0035529">
    <property type="term" value="F:NADH pyrophosphatase activity"/>
    <property type="evidence" value="ECO:0007669"/>
    <property type="project" value="TreeGrafter"/>
</dbReference>
<dbReference type="InterPro" id="IPR020084">
    <property type="entry name" value="NUDIX_hydrolase_CS"/>
</dbReference>
<comment type="cofactor">
    <cofactor evidence="1">
        <name>Mg(2+)</name>
        <dbReference type="ChEBI" id="CHEBI:18420"/>
    </cofactor>
</comment>
<dbReference type="PANTHER" id="PTHR42904">
    <property type="entry name" value="NUDIX HYDROLASE, NUDC SUBFAMILY"/>
    <property type="match status" value="1"/>
</dbReference>
<keyword evidence="8" id="KW-0520">NAD</keyword>
<dbReference type="InterPro" id="IPR015375">
    <property type="entry name" value="NADH_PPase-like_N"/>
</dbReference>
<dbReference type="InterPro" id="IPR015376">
    <property type="entry name" value="Znr_NADH_PPase"/>
</dbReference>
<proteinExistence type="inferred from homology"/>
<evidence type="ECO:0000256" key="5">
    <source>
        <dbReference type="ARBA" id="ARBA00022723"/>
    </source>
</evidence>
<dbReference type="PANTHER" id="PTHR42904:SF6">
    <property type="entry name" value="NAD-CAPPED RNA HYDROLASE NUDT12"/>
    <property type="match status" value="1"/>
</dbReference>
<comment type="caution">
    <text evidence="12">The sequence shown here is derived from an EMBL/GenBank/DDBJ whole genome shotgun (WGS) entry which is preliminary data.</text>
</comment>
<dbReference type="GO" id="GO:0046872">
    <property type="term" value="F:metal ion binding"/>
    <property type="evidence" value="ECO:0007669"/>
    <property type="project" value="UniProtKB-KW"/>
</dbReference>
<keyword evidence="6 10" id="KW-0378">Hydrolase</keyword>
<evidence type="ECO:0000259" key="11">
    <source>
        <dbReference type="PROSITE" id="PS51462"/>
    </source>
</evidence>
<comment type="catalytic activity">
    <reaction evidence="9">
        <text>a 5'-end NAD(+)-phospho-ribonucleoside in mRNA + H2O = a 5'-end phospho-adenosine-phospho-ribonucleoside in mRNA + beta-nicotinamide D-ribonucleotide + 2 H(+)</text>
        <dbReference type="Rhea" id="RHEA:60876"/>
        <dbReference type="Rhea" id="RHEA-COMP:15698"/>
        <dbReference type="Rhea" id="RHEA-COMP:15719"/>
        <dbReference type="ChEBI" id="CHEBI:14649"/>
        <dbReference type="ChEBI" id="CHEBI:15377"/>
        <dbReference type="ChEBI" id="CHEBI:15378"/>
        <dbReference type="ChEBI" id="CHEBI:144029"/>
        <dbReference type="ChEBI" id="CHEBI:144051"/>
    </reaction>
    <physiologicalReaction direction="left-to-right" evidence="9">
        <dbReference type="Rhea" id="RHEA:60877"/>
    </physiologicalReaction>
</comment>
<dbReference type="InterPro" id="IPR050241">
    <property type="entry name" value="NAD-cap_RNA_hydrolase_NudC"/>
</dbReference>
<dbReference type="Pfam" id="PF09297">
    <property type="entry name" value="Zn_ribbon_NUD"/>
    <property type="match status" value="1"/>
</dbReference>
<dbReference type="InterPro" id="IPR049734">
    <property type="entry name" value="NudC-like_C"/>
</dbReference>
<dbReference type="PROSITE" id="PS00893">
    <property type="entry name" value="NUDIX_BOX"/>
    <property type="match status" value="1"/>
</dbReference>
<evidence type="ECO:0000256" key="3">
    <source>
        <dbReference type="ARBA" id="ARBA00009595"/>
    </source>
</evidence>
<dbReference type="Gene3D" id="3.90.79.10">
    <property type="entry name" value="Nucleoside Triphosphate Pyrophosphohydrolase"/>
    <property type="match status" value="1"/>
</dbReference>
<organism evidence="12 13">
    <name type="scientific">Rhodoferax lacus</name>
    <dbReference type="NCBI Taxonomy" id="2184758"/>
    <lineage>
        <taxon>Bacteria</taxon>
        <taxon>Pseudomonadati</taxon>
        <taxon>Pseudomonadota</taxon>
        <taxon>Betaproteobacteria</taxon>
        <taxon>Burkholderiales</taxon>
        <taxon>Comamonadaceae</taxon>
        <taxon>Rhodoferax</taxon>
    </lineage>
</organism>
<comment type="cofactor">
    <cofactor evidence="2">
        <name>Zn(2+)</name>
        <dbReference type="ChEBI" id="CHEBI:29105"/>
    </cofactor>
</comment>
<dbReference type="GO" id="GO:0019677">
    <property type="term" value="P:NAD+ catabolic process"/>
    <property type="evidence" value="ECO:0007669"/>
    <property type="project" value="TreeGrafter"/>
</dbReference>
<accession>A0A3E1RHT5</accession>
<evidence type="ECO:0000256" key="10">
    <source>
        <dbReference type="RuleBase" id="RU003476"/>
    </source>
</evidence>
<evidence type="ECO:0000313" key="12">
    <source>
        <dbReference type="EMBL" id="RFO98966.1"/>
    </source>
</evidence>
<dbReference type="PROSITE" id="PS51462">
    <property type="entry name" value="NUDIX"/>
    <property type="match status" value="1"/>
</dbReference>
<dbReference type="Pfam" id="PF00293">
    <property type="entry name" value="NUDIX"/>
    <property type="match status" value="1"/>
</dbReference>
<dbReference type="InterPro" id="IPR015797">
    <property type="entry name" value="NUDIX_hydrolase-like_dom_sf"/>
</dbReference>
<dbReference type="GO" id="GO:0006742">
    <property type="term" value="P:NADP+ catabolic process"/>
    <property type="evidence" value="ECO:0007669"/>
    <property type="project" value="TreeGrafter"/>
</dbReference>
<dbReference type="Pfam" id="PF09296">
    <property type="entry name" value="NUDIX-like"/>
    <property type="match status" value="1"/>
</dbReference>